<dbReference type="OrthoDB" id="5512013at2"/>
<keyword evidence="4" id="KW-1185">Reference proteome</keyword>
<accession>A0A5J6V2T0</accession>
<dbReference type="Proteomes" id="UP000326546">
    <property type="component" value="Chromosome"/>
</dbReference>
<dbReference type="Pfam" id="PF19348">
    <property type="entry name" value="DUF5926"/>
    <property type="match status" value="1"/>
</dbReference>
<evidence type="ECO:0000259" key="2">
    <source>
        <dbReference type="Pfam" id="PF19348"/>
    </source>
</evidence>
<evidence type="ECO:0000313" key="3">
    <source>
        <dbReference type="EMBL" id="QFG67461.1"/>
    </source>
</evidence>
<dbReference type="EMBL" id="CP044427">
    <property type="protein sequence ID" value="QFG67461.1"/>
    <property type="molecule type" value="Genomic_DNA"/>
</dbReference>
<dbReference type="KEGG" id="serw:FY030_00845"/>
<sequence>MGKASRKKRQATGSSEQKARRAPFVARPFEGLADESDWVAMREILPAATATVQVVVPEGLQISGRDVPAGEREVTLVSVLPAAMPAVHRDTGEVLVALQSRTSSGDASRDVAQAILTAVVSEPGTSINSVRPATADTPRLQDLLPEGQRLKVEVHEDFGFWLGENATEEQKAALQEMNDTAVPMARVEGAPSAFWCHMSGRSYIRWILSQDEDTALEALSRLSAAGEHTLGEDTDLLGAFRACGLLVPVIEVDPQSKADAHADALSQLQARYMKALEQGGELTAEERRARNGLVSRQVTLR</sequence>
<keyword evidence="3" id="KW-0413">Isomerase</keyword>
<evidence type="ECO:0000313" key="4">
    <source>
        <dbReference type="Proteomes" id="UP000326546"/>
    </source>
</evidence>
<proteinExistence type="predicted"/>
<gene>
    <name evidence="3" type="ORF">FY030_00845</name>
</gene>
<feature type="region of interest" description="Disordered" evidence="1">
    <location>
        <begin position="1"/>
        <end position="22"/>
    </location>
</feature>
<name>A0A5J6V2T0_9MICO</name>
<feature type="domain" description="DUF5926" evidence="2">
    <location>
        <begin position="28"/>
        <end position="301"/>
    </location>
</feature>
<dbReference type="InterPro" id="IPR045970">
    <property type="entry name" value="DUF5926"/>
</dbReference>
<feature type="compositionally biased region" description="Basic residues" evidence="1">
    <location>
        <begin position="1"/>
        <end position="10"/>
    </location>
</feature>
<reference evidence="3 4" key="1">
    <citation type="submission" date="2019-09" db="EMBL/GenBank/DDBJ databases">
        <title>Serinicoccus pratensis sp. nov., isolated from meadow soil.</title>
        <authorList>
            <person name="Zhang W."/>
        </authorList>
    </citation>
    <scope>NUCLEOTIDE SEQUENCE [LARGE SCALE GENOMIC DNA]</scope>
    <source>
        <strain evidence="3 4">W204</strain>
    </source>
</reference>
<dbReference type="GO" id="GO:0016853">
    <property type="term" value="F:isomerase activity"/>
    <property type="evidence" value="ECO:0007669"/>
    <property type="project" value="UniProtKB-KW"/>
</dbReference>
<dbReference type="RefSeq" id="WP_158059859.1">
    <property type="nucleotide sequence ID" value="NZ_CP044427.1"/>
</dbReference>
<evidence type="ECO:0000256" key="1">
    <source>
        <dbReference type="SAM" id="MobiDB-lite"/>
    </source>
</evidence>
<dbReference type="AlphaFoldDB" id="A0A5J6V2T0"/>
<organism evidence="3 4">
    <name type="scientific">Ornithinimicrobium pratense</name>
    <dbReference type="NCBI Taxonomy" id="2593973"/>
    <lineage>
        <taxon>Bacteria</taxon>
        <taxon>Bacillati</taxon>
        <taxon>Actinomycetota</taxon>
        <taxon>Actinomycetes</taxon>
        <taxon>Micrococcales</taxon>
        <taxon>Ornithinimicrobiaceae</taxon>
        <taxon>Ornithinimicrobium</taxon>
    </lineage>
</organism>
<protein>
    <submittedName>
        <fullName evidence="3">Topoisomerase II</fullName>
    </submittedName>
</protein>